<keyword evidence="6" id="KW-1185">Reference proteome</keyword>
<dbReference type="Proteomes" id="UP001597073">
    <property type="component" value="Unassembled WGS sequence"/>
</dbReference>
<evidence type="ECO:0000259" key="4">
    <source>
        <dbReference type="Pfam" id="PF01103"/>
    </source>
</evidence>
<accession>A0ABW2ZEG5</accession>
<gene>
    <name evidence="5" type="ORF">ACFQZI_06920</name>
</gene>
<comment type="subcellular location">
    <subcellularLocation>
        <location evidence="1">Membrane</location>
    </subcellularLocation>
</comment>
<proteinExistence type="predicted"/>
<organism evidence="5 6">
    <name type="scientific">Mucilaginibacter lutimaris</name>
    <dbReference type="NCBI Taxonomy" id="931629"/>
    <lineage>
        <taxon>Bacteria</taxon>
        <taxon>Pseudomonadati</taxon>
        <taxon>Bacteroidota</taxon>
        <taxon>Sphingobacteriia</taxon>
        <taxon>Sphingobacteriales</taxon>
        <taxon>Sphingobacteriaceae</taxon>
        <taxon>Mucilaginibacter</taxon>
    </lineage>
</organism>
<dbReference type="InterPro" id="IPR000184">
    <property type="entry name" value="Bac_surfAg_D15"/>
</dbReference>
<evidence type="ECO:0000313" key="5">
    <source>
        <dbReference type="EMBL" id="MFD0764579.1"/>
    </source>
</evidence>
<keyword evidence="3" id="KW-0732">Signal</keyword>
<dbReference type="EMBL" id="JBHTIA010000003">
    <property type="protein sequence ID" value="MFD0764579.1"/>
    <property type="molecule type" value="Genomic_DNA"/>
</dbReference>
<reference evidence="6" key="1">
    <citation type="journal article" date="2019" name="Int. J. Syst. Evol. Microbiol.">
        <title>The Global Catalogue of Microorganisms (GCM) 10K type strain sequencing project: providing services to taxonomists for standard genome sequencing and annotation.</title>
        <authorList>
            <consortium name="The Broad Institute Genomics Platform"/>
            <consortium name="The Broad Institute Genome Sequencing Center for Infectious Disease"/>
            <person name="Wu L."/>
            <person name="Ma J."/>
        </authorList>
    </citation>
    <scope>NUCLEOTIDE SEQUENCE [LARGE SCALE GENOMIC DNA]</scope>
    <source>
        <strain evidence="6">CCUG 60742</strain>
    </source>
</reference>
<evidence type="ECO:0000256" key="2">
    <source>
        <dbReference type="ARBA" id="ARBA00023136"/>
    </source>
</evidence>
<evidence type="ECO:0000256" key="3">
    <source>
        <dbReference type="SAM" id="SignalP"/>
    </source>
</evidence>
<comment type="caution">
    <text evidence="5">The sequence shown here is derived from an EMBL/GenBank/DDBJ whole genome shotgun (WGS) entry which is preliminary data.</text>
</comment>
<feature type="domain" description="Bacterial surface antigen (D15)" evidence="4">
    <location>
        <begin position="612"/>
        <end position="824"/>
    </location>
</feature>
<sequence>MRKIILFLASAGITHAATAQVSRHDIAGAADSVTVNLHSSYDQVSKIHRRLFGENYRKDWALPVKLPVIRLSGMHGGLTPVKEGGGMESKSLRLRDAGGREWVLRSVEKVPDKLLPENLRGTFAVDWVGDEFTGQHPYSALVVPPLAEAAGVPHANPVIGVVADDPALGDFRTKFTGMVCLLEEREPAGSSESTLKMERDLMKNYANRFDGKAFLKARMLDLLLGDWDRHEDQWRWTFIKNGNERLYKAVPRDRDQVFHVTEGLFPSIASLPWLDPTLEDFEGKIPRVKWSVYKTRFIKAYPDAQISYEDWMQCARDLVAAENDSVLLAGLKRLPKEIYDLRGAMLFGKLKQRRNNIPAAMSEYYYFINRIVDIRTSDKNELITITGTPDKSLRINIKKINGKQGPAADYMDMVYPPQITKEIRLYTGGGNDRIIIDNQTSPIRLRVIDSADAKYFYVKNSVSKIRVYGAADSTRFEGNPSRLIKYLSNDTANLRMQATNLYNKWMPLGNAAINADDGFLIGAGFKYTAYDGFRKGAYSQTQQFMLTHSFATDAFRINYDAEWIKAIGNADLTLHALVQAPDNTMNFFGRGNETRLVKFEGYRRYHRAIFDTYDFDPALRWRTGKGSSVSFGPSFQLYHLNPDENIGRLINLPSLIHAYDSAVVDKDKAHVGLVARFISNRRNNDVFPSKGYYFDLSISGYKGLNDYSRSFAQIRTEFTWYLKPGSSSRLVFSDRIGGGISIGSPAFYQSMFLGGQGNLLGFLKNRFAGQHMVFNNLQARLKLADIAGYILPGQFGMSGFYDAGRVWVASEHSDKIHQGVGGGLYFAPASLTVLQVLAGHSEEGWYPYIAFNFRF</sequence>
<evidence type="ECO:0000256" key="1">
    <source>
        <dbReference type="ARBA" id="ARBA00004370"/>
    </source>
</evidence>
<protein>
    <submittedName>
        <fullName evidence="5">BamA/TamA family outer membrane protein</fullName>
    </submittedName>
</protein>
<feature type="signal peptide" evidence="3">
    <location>
        <begin position="1"/>
        <end position="19"/>
    </location>
</feature>
<dbReference type="Gene3D" id="2.40.160.50">
    <property type="entry name" value="membrane protein fhac: a member of the omp85/tpsb transporter family"/>
    <property type="match status" value="1"/>
</dbReference>
<feature type="chain" id="PRO_5046518571" evidence="3">
    <location>
        <begin position="20"/>
        <end position="855"/>
    </location>
</feature>
<keyword evidence="2" id="KW-0472">Membrane</keyword>
<evidence type="ECO:0000313" key="6">
    <source>
        <dbReference type="Proteomes" id="UP001597073"/>
    </source>
</evidence>
<name>A0ABW2ZEG5_9SPHI</name>
<dbReference type="Pfam" id="PF01103">
    <property type="entry name" value="Omp85"/>
    <property type="match status" value="1"/>
</dbReference>
<dbReference type="RefSeq" id="WP_377140245.1">
    <property type="nucleotide sequence ID" value="NZ_JBHTIA010000003.1"/>
</dbReference>